<dbReference type="InterPro" id="IPR000182">
    <property type="entry name" value="GNAT_dom"/>
</dbReference>
<dbReference type="Pfam" id="PF13302">
    <property type="entry name" value="Acetyltransf_3"/>
    <property type="match status" value="1"/>
</dbReference>
<sequence>MSLRIETERLILRPMLIGDSKDLFEYQSNPEIVRYIPWPPRTMAQVEAAALKTIETGKFNLLEINDYIVLVWELKNTGKVIGQSNMGLVSKEHKTSNIGWVTHQGFQRQGYAFEATKSLLDYAFKNFDLHRVIADIDMRVPESAYLAEKLGMRREGSFIEGEFFKGEWCDMWLYAILEREFHA</sequence>
<dbReference type="GO" id="GO:0016747">
    <property type="term" value="F:acyltransferase activity, transferring groups other than amino-acyl groups"/>
    <property type="evidence" value="ECO:0007669"/>
    <property type="project" value="InterPro"/>
</dbReference>
<dbReference type="PANTHER" id="PTHR43792:SF1">
    <property type="entry name" value="N-ACETYLTRANSFERASE DOMAIN-CONTAINING PROTEIN"/>
    <property type="match status" value="1"/>
</dbReference>
<protein>
    <submittedName>
        <fullName evidence="2">Unannotated protein</fullName>
    </submittedName>
</protein>
<dbReference type="EMBL" id="CAEZUG010000088">
    <property type="protein sequence ID" value="CAB4600882.1"/>
    <property type="molecule type" value="Genomic_DNA"/>
</dbReference>
<reference evidence="2" key="1">
    <citation type="submission" date="2020-05" db="EMBL/GenBank/DDBJ databases">
        <authorList>
            <person name="Chiriac C."/>
            <person name="Salcher M."/>
            <person name="Ghai R."/>
            <person name="Kavagutti S V."/>
        </authorList>
    </citation>
    <scope>NUCLEOTIDE SEQUENCE</scope>
</reference>
<proteinExistence type="predicted"/>
<name>A0A6J6GHS8_9ZZZZ</name>
<feature type="domain" description="N-acetyltransferase" evidence="1">
    <location>
        <begin position="1"/>
        <end position="176"/>
    </location>
</feature>
<organism evidence="2">
    <name type="scientific">freshwater metagenome</name>
    <dbReference type="NCBI Taxonomy" id="449393"/>
    <lineage>
        <taxon>unclassified sequences</taxon>
        <taxon>metagenomes</taxon>
        <taxon>ecological metagenomes</taxon>
    </lineage>
</organism>
<evidence type="ECO:0000259" key="1">
    <source>
        <dbReference type="PROSITE" id="PS51186"/>
    </source>
</evidence>
<dbReference type="AlphaFoldDB" id="A0A6J6GHS8"/>
<dbReference type="Gene3D" id="3.40.630.30">
    <property type="match status" value="1"/>
</dbReference>
<dbReference type="SUPFAM" id="SSF55729">
    <property type="entry name" value="Acyl-CoA N-acyltransferases (Nat)"/>
    <property type="match status" value="1"/>
</dbReference>
<accession>A0A6J6GHS8</accession>
<dbReference type="InterPro" id="IPR051531">
    <property type="entry name" value="N-acetyltransferase"/>
</dbReference>
<evidence type="ECO:0000313" key="2">
    <source>
        <dbReference type="EMBL" id="CAB4600882.1"/>
    </source>
</evidence>
<dbReference type="PROSITE" id="PS51186">
    <property type="entry name" value="GNAT"/>
    <property type="match status" value="1"/>
</dbReference>
<dbReference type="PANTHER" id="PTHR43792">
    <property type="entry name" value="GNAT FAMILY, PUTATIVE (AFU_ORTHOLOGUE AFUA_3G00765)-RELATED-RELATED"/>
    <property type="match status" value="1"/>
</dbReference>
<gene>
    <name evidence="2" type="ORF">UFOPK1795_01175</name>
</gene>
<dbReference type="InterPro" id="IPR016181">
    <property type="entry name" value="Acyl_CoA_acyltransferase"/>
</dbReference>